<protein>
    <submittedName>
        <fullName evidence="2">Cyclic di-GMP phosphodiesterase Gmr</fullName>
        <ecNumber evidence="2">3.1.4.52</ecNumber>
    </submittedName>
</protein>
<dbReference type="Pfam" id="PF00990">
    <property type="entry name" value="GGDEF"/>
    <property type="match status" value="1"/>
</dbReference>
<sequence length="334" mass="36337">MDQNGDLVATMDVLCPMHVHLDCVGRIVHAGPTLAKLYPDGDLIGQRFLEAFELNRPHGVSSMECLLQVQGKKLHLKKRSDPQTGLKGVLMPHGDGAIVNLSFGISILDAVREYELNARDFAATDLTIEMLYLVEAKSAAMEASRKLNQRLQGAKIAAEEQAYTDTLTGLKNRRALDYILPRMVEETTPFGLLHVDLDFFKEVNDTKGHAAGDLVLQHVAKVLVDSSRDDDVVARVGGDEFVLVINGTTDADVLGRISQRIIKEVERPVPYKDSLCQVSASVGIAIHTGEVGASVDQLMADADAALYASKHDGRATFTLFTPDLRDSGPLALHS</sequence>
<dbReference type="InterPro" id="IPR042463">
    <property type="entry name" value="HNOB_dom_associated_sf"/>
</dbReference>
<dbReference type="OrthoDB" id="9812260at2"/>
<organism evidence="2 3">
    <name type="scientific">Shimia marina</name>
    <dbReference type="NCBI Taxonomy" id="321267"/>
    <lineage>
        <taxon>Bacteria</taxon>
        <taxon>Pseudomonadati</taxon>
        <taxon>Pseudomonadota</taxon>
        <taxon>Alphaproteobacteria</taxon>
        <taxon>Rhodobacterales</taxon>
        <taxon>Roseobacteraceae</taxon>
    </lineage>
</organism>
<dbReference type="InterPro" id="IPR052163">
    <property type="entry name" value="DGC-Regulatory_Protein"/>
</dbReference>
<gene>
    <name evidence="2" type="primary">gmr_2</name>
    <name evidence="2" type="ORF">SHM7688_02675</name>
</gene>
<dbReference type="EC" id="3.1.4.52" evidence="2"/>
<dbReference type="CDD" id="cd01949">
    <property type="entry name" value="GGDEF"/>
    <property type="match status" value="1"/>
</dbReference>
<dbReference type="GO" id="GO:0071111">
    <property type="term" value="F:cyclic-guanylate-specific phosphodiesterase activity"/>
    <property type="evidence" value="ECO:0007669"/>
    <property type="project" value="UniProtKB-EC"/>
</dbReference>
<dbReference type="AlphaFoldDB" id="A0A0P1ERS0"/>
<dbReference type="RefSeq" id="WP_058240400.1">
    <property type="nucleotide sequence ID" value="NZ_CYPW01000027.1"/>
</dbReference>
<dbReference type="InterPro" id="IPR043128">
    <property type="entry name" value="Rev_trsase/Diguanyl_cyclase"/>
</dbReference>
<name>A0A0P1ERS0_9RHOB</name>
<evidence type="ECO:0000313" key="2">
    <source>
        <dbReference type="EMBL" id="CUH53223.1"/>
    </source>
</evidence>
<evidence type="ECO:0000313" key="3">
    <source>
        <dbReference type="Proteomes" id="UP000054823"/>
    </source>
</evidence>
<dbReference type="EMBL" id="CYPW01000027">
    <property type="protein sequence ID" value="CUH53223.1"/>
    <property type="molecule type" value="Genomic_DNA"/>
</dbReference>
<dbReference type="PANTHER" id="PTHR46663:SF2">
    <property type="entry name" value="GGDEF DOMAIN-CONTAINING PROTEIN"/>
    <property type="match status" value="1"/>
</dbReference>
<reference evidence="2 3" key="1">
    <citation type="submission" date="2015-09" db="EMBL/GenBank/DDBJ databases">
        <authorList>
            <consortium name="Swine Surveillance"/>
        </authorList>
    </citation>
    <scope>NUCLEOTIDE SEQUENCE [LARGE SCALE GENOMIC DNA]</scope>
    <source>
        <strain evidence="2 3">CECT 7688</strain>
    </source>
</reference>
<dbReference type="NCBIfam" id="TIGR00254">
    <property type="entry name" value="GGDEF"/>
    <property type="match status" value="1"/>
</dbReference>
<feature type="domain" description="GGDEF" evidence="1">
    <location>
        <begin position="188"/>
        <end position="322"/>
    </location>
</feature>
<dbReference type="InterPro" id="IPR000160">
    <property type="entry name" value="GGDEF_dom"/>
</dbReference>
<dbReference type="Gene3D" id="3.30.70.270">
    <property type="match status" value="1"/>
</dbReference>
<evidence type="ECO:0000259" key="1">
    <source>
        <dbReference type="PROSITE" id="PS50887"/>
    </source>
</evidence>
<proteinExistence type="predicted"/>
<dbReference type="Proteomes" id="UP000054823">
    <property type="component" value="Unassembled WGS sequence"/>
</dbReference>
<dbReference type="InterPro" id="IPR029787">
    <property type="entry name" value="Nucleotide_cyclase"/>
</dbReference>
<dbReference type="PANTHER" id="PTHR46663">
    <property type="entry name" value="DIGUANYLATE CYCLASE DGCT-RELATED"/>
    <property type="match status" value="1"/>
</dbReference>
<dbReference type="Gene3D" id="3.30.450.260">
    <property type="entry name" value="Haem NO binding associated domain"/>
    <property type="match status" value="1"/>
</dbReference>
<accession>A0A0P1ERS0</accession>
<keyword evidence="3" id="KW-1185">Reference proteome</keyword>
<dbReference type="SMART" id="SM00267">
    <property type="entry name" value="GGDEF"/>
    <property type="match status" value="1"/>
</dbReference>
<dbReference type="SUPFAM" id="SSF55073">
    <property type="entry name" value="Nucleotide cyclase"/>
    <property type="match status" value="1"/>
</dbReference>
<keyword evidence="2" id="KW-0378">Hydrolase</keyword>
<dbReference type="STRING" id="321267.SHM7688_02675"/>
<dbReference type="PROSITE" id="PS50887">
    <property type="entry name" value="GGDEF"/>
    <property type="match status" value="1"/>
</dbReference>